<dbReference type="STRING" id="1805282.AUJ44_00480"/>
<organism evidence="1 2">
    <name type="scientific">Candidatus Nomurabacteria bacterium CG1_02_47_685</name>
    <dbReference type="NCBI Taxonomy" id="1805282"/>
    <lineage>
        <taxon>Bacteria</taxon>
        <taxon>Candidatus Nomuraibacteriota</taxon>
    </lineage>
</organism>
<sequence>MYLSSGLVPSYDIVKRNGSWKFDLIEPNRPDCPNFILSRYRDDRYMWEDLYASENLVTAVKVGPLQITEDEISKIFSFGRKV</sequence>
<dbReference type="EMBL" id="MNVO01000009">
    <property type="protein sequence ID" value="OIO33383.1"/>
    <property type="molecule type" value="Genomic_DNA"/>
</dbReference>
<protein>
    <submittedName>
        <fullName evidence="1">Uncharacterized protein</fullName>
    </submittedName>
</protein>
<reference evidence="1 2" key="1">
    <citation type="journal article" date="2016" name="Environ. Microbiol.">
        <title>Genomic resolution of a cold subsurface aquifer community provides metabolic insights for novel microbes adapted to high CO concentrations.</title>
        <authorList>
            <person name="Probst A.J."/>
            <person name="Castelle C.J."/>
            <person name="Singh A."/>
            <person name="Brown C.T."/>
            <person name="Anantharaman K."/>
            <person name="Sharon I."/>
            <person name="Hug L.A."/>
            <person name="Burstein D."/>
            <person name="Emerson J.B."/>
            <person name="Thomas B.C."/>
            <person name="Banfield J.F."/>
        </authorList>
    </citation>
    <scope>NUCLEOTIDE SEQUENCE [LARGE SCALE GENOMIC DNA]</scope>
    <source>
        <strain evidence="1">CG1_02_47_685</strain>
    </source>
</reference>
<dbReference type="Proteomes" id="UP000183206">
    <property type="component" value="Unassembled WGS sequence"/>
</dbReference>
<comment type="caution">
    <text evidence="1">The sequence shown here is derived from an EMBL/GenBank/DDBJ whole genome shotgun (WGS) entry which is preliminary data.</text>
</comment>
<proteinExistence type="predicted"/>
<dbReference type="AlphaFoldDB" id="A0A1J4VGX3"/>
<accession>A0A1J4VGX3</accession>
<evidence type="ECO:0000313" key="1">
    <source>
        <dbReference type="EMBL" id="OIO33383.1"/>
    </source>
</evidence>
<evidence type="ECO:0000313" key="2">
    <source>
        <dbReference type="Proteomes" id="UP000183206"/>
    </source>
</evidence>
<gene>
    <name evidence="1" type="ORF">AUJ44_00480</name>
</gene>
<name>A0A1J4VGX3_9BACT</name>